<name>A0A2H1VDT7_SPOFR</name>
<protein>
    <submittedName>
        <fullName evidence="1">SFRICE_005686</fullName>
    </submittedName>
</protein>
<accession>A0A2H1VDT7</accession>
<evidence type="ECO:0000313" key="1">
    <source>
        <dbReference type="EMBL" id="SOQ39003.1"/>
    </source>
</evidence>
<organism evidence="1">
    <name type="scientific">Spodoptera frugiperda</name>
    <name type="common">Fall armyworm</name>
    <dbReference type="NCBI Taxonomy" id="7108"/>
    <lineage>
        <taxon>Eukaryota</taxon>
        <taxon>Metazoa</taxon>
        <taxon>Ecdysozoa</taxon>
        <taxon>Arthropoda</taxon>
        <taxon>Hexapoda</taxon>
        <taxon>Insecta</taxon>
        <taxon>Pterygota</taxon>
        <taxon>Neoptera</taxon>
        <taxon>Endopterygota</taxon>
        <taxon>Lepidoptera</taxon>
        <taxon>Glossata</taxon>
        <taxon>Ditrysia</taxon>
        <taxon>Noctuoidea</taxon>
        <taxon>Noctuidae</taxon>
        <taxon>Amphipyrinae</taxon>
        <taxon>Spodoptera</taxon>
    </lineage>
</organism>
<sequence>MSNKIIAIWNKELGSQYREFRAIGRLILFLWNKPVTEHTDLLMISNRRRSLSFETPEALQVHYKLGNRGLGRLARAALKLLPRWSSGHKCDCRTKGFRFDFQVGLILARSLKLYSVYGNRLTSYYYLGLITHMGKTAYCRNVHICLSLRG</sequence>
<dbReference type="EMBL" id="ODYU01002016">
    <property type="protein sequence ID" value="SOQ39003.1"/>
    <property type="molecule type" value="Genomic_DNA"/>
</dbReference>
<proteinExistence type="predicted"/>
<dbReference type="AlphaFoldDB" id="A0A2H1VDT7"/>
<reference evidence="1" key="1">
    <citation type="submission" date="2016-07" db="EMBL/GenBank/DDBJ databases">
        <authorList>
            <person name="Bretaudeau A."/>
        </authorList>
    </citation>
    <scope>NUCLEOTIDE SEQUENCE</scope>
    <source>
        <strain evidence="1">Rice</strain>
        <tissue evidence="1">Whole body</tissue>
    </source>
</reference>
<gene>
    <name evidence="1" type="ORF">SFRICE_005686</name>
</gene>